<evidence type="ECO:0000313" key="1">
    <source>
        <dbReference type="EMBL" id="CAF9921144.1"/>
    </source>
</evidence>
<sequence>MRGLLQAATSDNVQPLALHACEELGTRLPVLNTATRIKIERLAARNQNQTLKFVKAQVGFCAGDSADMLGKTDSGLSFLCLAAVLVSWGQGMQAAKLLENLVRQHPKDEQPLPTLLQLNDVLRALKPKLADSGLTRDVVGCHDWCSSFLQPVSNDMGIVNFVSTPGAAGVQHLLDAFNQCFRLGDDSCTVRVDAWGTCLPWVIAVTKWLLGDFPNMWLLDGSHFIKSSLPKVSVFEADGRSCSKVSISRRLNSLDQLISTSETRESASINGMLNAQLWTKFQLLKLALPKSLCAQMLYFVTKYLVPKVILCQRMEEMVQRTDGADIDELLPSAFPDQTTRLAAMQYLLGENVVLPNEDPDFKILSDDITKAYRCSRCKCLVEGVDPSQDRDVEFQYRHRHHRFTKPCLEVSLGILAADLLSLTIFASEYQTRRFPMLSCSPQVGFRKSDSEGIDVIEGAIGRTHSWQGLITHGWRRIMMQELHFLSCNSRAIFEHALELTGSSSESETILSSANGQVIYPSILDTGALRENAYLQLSYTSGCLMWDGLVLGALVSNGVSVQCPSSWAQDVALRPTSPATKVEYSPRQNFVQTKTMSLTLGDLQHAGWQYSLNTKAWFPNMGPATAATRNGFNFKVWDLIDGISQTIFSHPCDHKHDSPAGALGDHFIFVEPDWFGSYKVGDQSLLIDHRGNSMWQIQRLAMAWECCVLHREGCISCALAVAKRLNIKMVVC</sequence>
<gene>
    <name evidence="1" type="ORF">IMSHALPRED_005094</name>
</gene>
<keyword evidence="2" id="KW-1185">Reference proteome</keyword>
<evidence type="ECO:0000313" key="2">
    <source>
        <dbReference type="Proteomes" id="UP000664534"/>
    </source>
</evidence>
<protein>
    <submittedName>
        <fullName evidence="1">Uncharacterized protein</fullName>
    </submittedName>
</protein>
<dbReference type="EMBL" id="CAJPDT010000027">
    <property type="protein sequence ID" value="CAF9921144.1"/>
    <property type="molecule type" value="Genomic_DNA"/>
</dbReference>
<organism evidence="1 2">
    <name type="scientific">Imshaugia aleurites</name>
    <dbReference type="NCBI Taxonomy" id="172621"/>
    <lineage>
        <taxon>Eukaryota</taxon>
        <taxon>Fungi</taxon>
        <taxon>Dikarya</taxon>
        <taxon>Ascomycota</taxon>
        <taxon>Pezizomycotina</taxon>
        <taxon>Lecanoromycetes</taxon>
        <taxon>OSLEUM clade</taxon>
        <taxon>Lecanoromycetidae</taxon>
        <taxon>Lecanorales</taxon>
        <taxon>Lecanorineae</taxon>
        <taxon>Parmeliaceae</taxon>
        <taxon>Imshaugia</taxon>
    </lineage>
</organism>
<dbReference type="AlphaFoldDB" id="A0A8H3IPF8"/>
<proteinExistence type="predicted"/>
<reference evidence="1" key="1">
    <citation type="submission" date="2021-03" db="EMBL/GenBank/DDBJ databases">
        <authorList>
            <person name="Tagirdzhanova G."/>
        </authorList>
    </citation>
    <scope>NUCLEOTIDE SEQUENCE</scope>
</reference>
<dbReference type="Proteomes" id="UP000664534">
    <property type="component" value="Unassembled WGS sequence"/>
</dbReference>
<accession>A0A8H3IPF8</accession>
<name>A0A8H3IPF8_9LECA</name>
<dbReference type="OrthoDB" id="5311240at2759"/>
<comment type="caution">
    <text evidence="1">The sequence shown here is derived from an EMBL/GenBank/DDBJ whole genome shotgun (WGS) entry which is preliminary data.</text>
</comment>